<feature type="compositionally biased region" description="Basic and acidic residues" evidence="1">
    <location>
        <begin position="41"/>
        <end position="50"/>
    </location>
</feature>
<proteinExistence type="predicted"/>
<dbReference type="Proteomes" id="UP001066276">
    <property type="component" value="Chromosome 6"/>
</dbReference>
<dbReference type="EMBL" id="JANPWB010000010">
    <property type="protein sequence ID" value="KAJ1143364.1"/>
    <property type="molecule type" value="Genomic_DNA"/>
</dbReference>
<name>A0AAV7QU92_PLEWA</name>
<reference evidence="2" key="1">
    <citation type="journal article" date="2022" name="bioRxiv">
        <title>Sequencing and chromosome-scale assembly of the giantPleurodeles waltlgenome.</title>
        <authorList>
            <person name="Brown T."/>
            <person name="Elewa A."/>
            <person name="Iarovenko S."/>
            <person name="Subramanian E."/>
            <person name="Araus A.J."/>
            <person name="Petzold A."/>
            <person name="Susuki M."/>
            <person name="Suzuki K.-i.T."/>
            <person name="Hayashi T."/>
            <person name="Toyoda A."/>
            <person name="Oliveira C."/>
            <person name="Osipova E."/>
            <person name="Leigh N.D."/>
            <person name="Simon A."/>
            <person name="Yun M.H."/>
        </authorList>
    </citation>
    <scope>NUCLEOTIDE SEQUENCE</scope>
    <source>
        <strain evidence="2">20211129_DDA</strain>
        <tissue evidence="2">Liver</tissue>
    </source>
</reference>
<evidence type="ECO:0000313" key="2">
    <source>
        <dbReference type="EMBL" id="KAJ1143364.1"/>
    </source>
</evidence>
<evidence type="ECO:0000313" key="3">
    <source>
        <dbReference type="Proteomes" id="UP001066276"/>
    </source>
</evidence>
<dbReference type="AlphaFoldDB" id="A0AAV7QU92"/>
<comment type="caution">
    <text evidence="2">The sequence shown here is derived from an EMBL/GenBank/DDBJ whole genome shotgun (WGS) entry which is preliminary data.</text>
</comment>
<protein>
    <submittedName>
        <fullName evidence="2">Uncharacterized protein</fullName>
    </submittedName>
</protein>
<keyword evidence="3" id="KW-1185">Reference proteome</keyword>
<organism evidence="2 3">
    <name type="scientific">Pleurodeles waltl</name>
    <name type="common">Iberian ribbed newt</name>
    <dbReference type="NCBI Taxonomy" id="8319"/>
    <lineage>
        <taxon>Eukaryota</taxon>
        <taxon>Metazoa</taxon>
        <taxon>Chordata</taxon>
        <taxon>Craniata</taxon>
        <taxon>Vertebrata</taxon>
        <taxon>Euteleostomi</taxon>
        <taxon>Amphibia</taxon>
        <taxon>Batrachia</taxon>
        <taxon>Caudata</taxon>
        <taxon>Salamandroidea</taxon>
        <taxon>Salamandridae</taxon>
        <taxon>Pleurodelinae</taxon>
        <taxon>Pleurodeles</taxon>
    </lineage>
</organism>
<accession>A0AAV7QU92</accession>
<feature type="region of interest" description="Disordered" evidence="1">
    <location>
        <begin position="30"/>
        <end position="67"/>
    </location>
</feature>
<gene>
    <name evidence="2" type="ORF">NDU88_009673</name>
</gene>
<sequence length="67" mass="7369">MRLGTKPIPEQVVEECSRLLQVTMRFVADSPTVMPDQADTEPDHETRSDSIDSLLGSPLTPCLADDI</sequence>
<evidence type="ECO:0000256" key="1">
    <source>
        <dbReference type="SAM" id="MobiDB-lite"/>
    </source>
</evidence>